<protein>
    <submittedName>
        <fullName evidence="2">Uncharacterized protein</fullName>
    </submittedName>
</protein>
<reference evidence="2" key="1">
    <citation type="journal article" date="2016" name="Sci. Rep.">
        <title>Molecular characterization of firefly nuptial gifts: a multi-omics approach sheds light on postcopulatory sexual selection.</title>
        <authorList>
            <person name="Al-Wathiqui N."/>
            <person name="Fallon T.R."/>
            <person name="South A."/>
            <person name="Weng J.K."/>
            <person name="Lewis S.M."/>
        </authorList>
    </citation>
    <scope>NUCLEOTIDE SEQUENCE</scope>
</reference>
<name>A0A1Y1KTB8_PHOPY</name>
<proteinExistence type="predicted"/>
<evidence type="ECO:0000313" key="2">
    <source>
        <dbReference type="EMBL" id="JAV63828.1"/>
    </source>
</evidence>
<dbReference type="EMBL" id="GEZM01076074">
    <property type="protein sequence ID" value="JAV63828.1"/>
    <property type="molecule type" value="Transcribed_RNA"/>
</dbReference>
<keyword evidence="4" id="KW-1185">Reference proteome</keyword>
<evidence type="ECO:0000313" key="3">
    <source>
        <dbReference type="EMBL" id="KAB0795253.1"/>
    </source>
</evidence>
<dbReference type="InParanoid" id="A0A1Y1KTB8"/>
<dbReference type="Proteomes" id="UP000327044">
    <property type="component" value="Unassembled WGS sequence"/>
</dbReference>
<feature type="region of interest" description="Disordered" evidence="1">
    <location>
        <begin position="98"/>
        <end position="130"/>
    </location>
</feature>
<feature type="region of interest" description="Disordered" evidence="1">
    <location>
        <begin position="237"/>
        <end position="274"/>
    </location>
</feature>
<dbReference type="EMBL" id="VVIM01000008">
    <property type="protein sequence ID" value="KAB0795253.1"/>
    <property type="molecule type" value="Genomic_DNA"/>
</dbReference>
<feature type="compositionally biased region" description="Low complexity" evidence="1">
    <location>
        <begin position="103"/>
        <end position="122"/>
    </location>
</feature>
<dbReference type="AlphaFoldDB" id="A0A1Y1KTB8"/>
<gene>
    <name evidence="3" type="ORF">PPYR_12092</name>
</gene>
<organism evidence="2">
    <name type="scientific">Photinus pyralis</name>
    <name type="common">Common eastern firefly</name>
    <name type="synonym">Lampyris pyralis</name>
    <dbReference type="NCBI Taxonomy" id="7054"/>
    <lineage>
        <taxon>Eukaryota</taxon>
        <taxon>Metazoa</taxon>
        <taxon>Ecdysozoa</taxon>
        <taxon>Arthropoda</taxon>
        <taxon>Hexapoda</taxon>
        <taxon>Insecta</taxon>
        <taxon>Pterygota</taxon>
        <taxon>Neoptera</taxon>
        <taxon>Endopterygota</taxon>
        <taxon>Coleoptera</taxon>
        <taxon>Polyphaga</taxon>
        <taxon>Elateriformia</taxon>
        <taxon>Elateroidea</taxon>
        <taxon>Lampyridae</taxon>
        <taxon>Lampyrinae</taxon>
        <taxon>Photinus</taxon>
    </lineage>
</organism>
<reference evidence="3" key="3">
    <citation type="submission" date="2019-08" db="EMBL/GenBank/DDBJ databases">
        <authorList>
            <consortium name="Photinus pyralis genome working group"/>
            <person name="Fallon T.R."/>
            <person name="Sander Lower S.E."/>
            <person name="Weng J.-K."/>
        </authorList>
    </citation>
    <scope>NUCLEOTIDE SEQUENCE</scope>
    <source>
        <strain evidence="3">1611_PpyrPB1</strain>
        <tissue evidence="3">Whole body</tissue>
    </source>
</reference>
<reference evidence="3 4" key="2">
    <citation type="journal article" date="2018" name="Elife">
        <title>Firefly genomes illuminate parallel origins of bioluminescence in beetles.</title>
        <authorList>
            <person name="Fallon T.R."/>
            <person name="Lower S.E."/>
            <person name="Chang C.H."/>
            <person name="Bessho-Uehara M."/>
            <person name="Martin G.J."/>
            <person name="Bewick A.J."/>
            <person name="Behringer M."/>
            <person name="Debat H.J."/>
            <person name="Wong I."/>
            <person name="Day J.C."/>
            <person name="Suvorov A."/>
            <person name="Silva C.J."/>
            <person name="Stanger-Hall K.F."/>
            <person name="Hall D.W."/>
            <person name="Schmitz R.J."/>
            <person name="Nelson D.R."/>
            <person name="Lewis S.M."/>
            <person name="Shigenobu S."/>
            <person name="Bybee S.M."/>
            <person name="Larracuente A.M."/>
            <person name="Oba Y."/>
            <person name="Weng J.K."/>
        </authorList>
    </citation>
    <scope>NUCLEOTIDE SEQUENCE [LARGE SCALE GENOMIC DNA]</scope>
    <source>
        <strain evidence="3">1611_PpyrPB1</strain>
        <tissue evidence="3">Whole body</tissue>
    </source>
</reference>
<sequence length="274" mass="30964">MHHNILTDLPSIPTIPSPAPLHIGITTRVMARRQSLQKGKSALDVDQNRQRSSLFLTGTQIPNSVIRFEMENHAKSQTDFNMRRSERDELVQQLIKSLQQMQNSRSVSGSLDSSNSDRASSNFTKESQSLTQEIESRYKGNASSCLIVQDPENSKRDLWPELKKQRRISCRTTILAPLNGERQPTYESIQNAILNSAVLKDILYVDYVEEQRFKNAYLGISQGRPITTSAVPSLKKVNVSSQNSRETNLTKKKRTATKASHTKLQAKKSVVKRK</sequence>
<evidence type="ECO:0000256" key="1">
    <source>
        <dbReference type="SAM" id="MobiDB-lite"/>
    </source>
</evidence>
<evidence type="ECO:0000313" key="4">
    <source>
        <dbReference type="Proteomes" id="UP000327044"/>
    </source>
</evidence>
<feature type="compositionally biased region" description="Basic residues" evidence="1">
    <location>
        <begin position="250"/>
        <end position="274"/>
    </location>
</feature>
<accession>A0A1Y1KTB8</accession>
<feature type="compositionally biased region" description="Polar residues" evidence="1">
    <location>
        <begin position="238"/>
        <end position="247"/>
    </location>
</feature>